<dbReference type="InterPro" id="IPR003593">
    <property type="entry name" value="AAA+_ATPase"/>
</dbReference>
<dbReference type="PROSITE" id="PS50893">
    <property type="entry name" value="ABC_TRANSPORTER_2"/>
    <property type="match status" value="1"/>
</dbReference>
<dbReference type="RefSeq" id="WP_092833666.1">
    <property type="nucleotide sequence ID" value="NZ_CP028290.1"/>
</dbReference>
<evidence type="ECO:0000256" key="5">
    <source>
        <dbReference type="ARBA" id="ARBA00023136"/>
    </source>
</evidence>
<keyword evidence="2" id="KW-1003">Cell membrane</keyword>
<dbReference type="InterPro" id="IPR017871">
    <property type="entry name" value="ABC_transporter-like_CS"/>
</dbReference>
<dbReference type="SUPFAM" id="SSF52540">
    <property type="entry name" value="P-loop containing nucleoside triphosphate hydrolases"/>
    <property type="match status" value="1"/>
</dbReference>
<evidence type="ECO:0000313" key="8">
    <source>
        <dbReference type="Proteomes" id="UP000199317"/>
    </source>
</evidence>
<sequence>MQLVLERIGKTVGAQTWLRGMDMALQPGAVTVLLGATQAGKTSLMRIMAGLDAPTEGRVLVDGADVTGMPVRERNVAMVYQQFINYPSMTVADNIASPLRLRGEKNAMERVRSLAERLHIDMFLDRLPAELSGGQQQRVALARALAKGAPLMLLDEPLVNLDYKLREELRDELSQLFAAGDSTVVYATTEPGEALLLGGYTAVLHEGELLQYGPTAEVFHAPASLRVARAFSDPPMNLLAAEAVAGGVRVAGRDVLPLPEPLPAGAAGGLTVGVRASALRVTPRPGDIAVAGTVELAEIAGSDTFVHAHTPWGEMVAQFTGVHDFALGSALTLHLQPGDAYVFGAGEELLRAPARKGR</sequence>
<dbReference type="InterPro" id="IPR003439">
    <property type="entry name" value="ABC_transporter-like_ATP-bd"/>
</dbReference>
<feature type="domain" description="ABC transporter" evidence="6">
    <location>
        <begin position="3"/>
        <end position="231"/>
    </location>
</feature>
<keyword evidence="8" id="KW-1185">Reference proteome</keyword>
<dbReference type="InterPro" id="IPR008995">
    <property type="entry name" value="Mo/tungstate-bd_C_term_dom"/>
</dbReference>
<dbReference type="InterPro" id="IPR015853">
    <property type="entry name" value="ABC_transpr_FbpC"/>
</dbReference>
<dbReference type="GO" id="GO:0055052">
    <property type="term" value="C:ATP-binding cassette (ABC) transporter complex, substrate-binding subunit-containing"/>
    <property type="evidence" value="ECO:0007669"/>
    <property type="project" value="TreeGrafter"/>
</dbReference>
<keyword evidence="3" id="KW-0547">Nucleotide-binding</keyword>
<dbReference type="InterPro" id="IPR012340">
    <property type="entry name" value="NA-bd_OB-fold"/>
</dbReference>
<protein>
    <submittedName>
        <fullName evidence="7">Carbohydrate ABC transporter ATP-binding protein, CUT1 family</fullName>
    </submittedName>
</protein>
<proteinExistence type="predicted"/>
<dbReference type="PANTHER" id="PTHR43875:SF14">
    <property type="entry name" value="ABC TRANSPORTER ATP-BINDING PROTEIN"/>
    <property type="match status" value="1"/>
</dbReference>
<dbReference type="AlphaFoldDB" id="A0A1H0QGR8"/>
<organism evidence="7 8">
    <name type="scientific">Paracidovorax cattleyae</name>
    <dbReference type="NCBI Taxonomy" id="80868"/>
    <lineage>
        <taxon>Bacteria</taxon>
        <taxon>Pseudomonadati</taxon>
        <taxon>Pseudomonadota</taxon>
        <taxon>Betaproteobacteria</taxon>
        <taxon>Burkholderiales</taxon>
        <taxon>Comamonadaceae</taxon>
        <taxon>Paracidovorax</taxon>
    </lineage>
</organism>
<dbReference type="CDD" id="cd03259">
    <property type="entry name" value="ABC_Carb_Solutes_like"/>
    <property type="match status" value="1"/>
</dbReference>
<dbReference type="GO" id="GO:0015408">
    <property type="term" value="F:ABC-type ferric iron transporter activity"/>
    <property type="evidence" value="ECO:0007669"/>
    <property type="project" value="InterPro"/>
</dbReference>
<dbReference type="Pfam" id="PF08402">
    <property type="entry name" value="TOBE_2"/>
    <property type="match status" value="1"/>
</dbReference>
<keyword evidence="4 7" id="KW-0067">ATP-binding</keyword>
<gene>
    <name evidence="7" type="ORF">SAMN04489708_108101</name>
</gene>
<dbReference type="GO" id="GO:0016887">
    <property type="term" value="F:ATP hydrolysis activity"/>
    <property type="evidence" value="ECO:0007669"/>
    <property type="project" value="InterPro"/>
</dbReference>
<keyword evidence="5" id="KW-0472">Membrane</keyword>
<dbReference type="GO" id="GO:0005524">
    <property type="term" value="F:ATP binding"/>
    <property type="evidence" value="ECO:0007669"/>
    <property type="project" value="UniProtKB-KW"/>
</dbReference>
<evidence type="ECO:0000259" key="6">
    <source>
        <dbReference type="PROSITE" id="PS50893"/>
    </source>
</evidence>
<dbReference type="InterPro" id="IPR013611">
    <property type="entry name" value="Transp-assoc_OB_typ2"/>
</dbReference>
<dbReference type="OrthoDB" id="5298774at2"/>
<evidence type="ECO:0000256" key="2">
    <source>
        <dbReference type="ARBA" id="ARBA00022475"/>
    </source>
</evidence>
<evidence type="ECO:0000313" key="7">
    <source>
        <dbReference type="EMBL" id="SDP16484.1"/>
    </source>
</evidence>
<reference evidence="8" key="1">
    <citation type="submission" date="2016-10" db="EMBL/GenBank/DDBJ databases">
        <authorList>
            <person name="Varghese N."/>
            <person name="Submissions S."/>
        </authorList>
    </citation>
    <scope>NUCLEOTIDE SEQUENCE [LARGE SCALE GENOMIC DNA]</scope>
    <source>
        <strain evidence="8">DSM 17101</strain>
    </source>
</reference>
<dbReference type="Gene3D" id="2.40.50.100">
    <property type="match status" value="1"/>
</dbReference>
<accession>A0A1H0QGR8</accession>
<dbReference type="InterPro" id="IPR047641">
    <property type="entry name" value="ABC_transpr_MalK/UgpC-like"/>
</dbReference>
<dbReference type="PROSITE" id="PS00211">
    <property type="entry name" value="ABC_TRANSPORTER_1"/>
    <property type="match status" value="1"/>
</dbReference>
<dbReference type="Gene3D" id="2.40.50.140">
    <property type="entry name" value="Nucleic acid-binding proteins"/>
    <property type="match status" value="1"/>
</dbReference>
<dbReference type="SMART" id="SM00382">
    <property type="entry name" value="AAA"/>
    <property type="match status" value="1"/>
</dbReference>
<dbReference type="Pfam" id="PF00005">
    <property type="entry name" value="ABC_tran"/>
    <property type="match status" value="1"/>
</dbReference>
<keyword evidence="1" id="KW-0813">Transport</keyword>
<evidence type="ECO:0000256" key="4">
    <source>
        <dbReference type="ARBA" id="ARBA00022840"/>
    </source>
</evidence>
<evidence type="ECO:0000256" key="1">
    <source>
        <dbReference type="ARBA" id="ARBA00022448"/>
    </source>
</evidence>
<dbReference type="Proteomes" id="UP000199317">
    <property type="component" value="Unassembled WGS sequence"/>
</dbReference>
<dbReference type="InterPro" id="IPR027417">
    <property type="entry name" value="P-loop_NTPase"/>
</dbReference>
<dbReference type="EMBL" id="FNJL01000008">
    <property type="protein sequence ID" value="SDP16484.1"/>
    <property type="molecule type" value="Genomic_DNA"/>
</dbReference>
<dbReference type="PANTHER" id="PTHR43875">
    <property type="entry name" value="MALTODEXTRIN IMPORT ATP-BINDING PROTEIN MSMX"/>
    <property type="match status" value="1"/>
</dbReference>
<name>A0A1H0QGR8_9BURK</name>
<dbReference type="Gene3D" id="3.40.50.300">
    <property type="entry name" value="P-loop containing nucleotide triphosphate hydrolases"/>
    <property type="match status" value="1"/>
</dbReference>
<dbReference type="SUPFAM" id="SSF50331">
    <property type="entry name" value="MOP-like"/>
    <property type="match status" value="1"/>
</dbReference>
<evidence type="ECO:0000256" key="3">
    <source>
        <dbReference type="ARBA" id="ARBA00022741"/>
    </source>
</evidence>